<keyword evidence="1" id="KW-1133">Transmembrane helix</keyword>
<keyword evidence="1" id="KW-0472">Membrane</keyword>
<evidence type="ECO:0000313" key="3">
    <source>
        <dbReference type="Proteomes" id="UP000608579"/>
    </source>
</evidence>
<evidence type="ECO:0000313" key="2">
    <source>
        <dbReference type="EMBL" id="HIQ29426.1"/>
    </source>
</evidence>
<dbReference type="PANTHER" id="PTHR37815:SF3">
    <property type="entry name" value="UPF0397 PROTEIN SPR0429"/>
    <property type="match status" value="1"/>
</dbReference>
<dbReference type="GO" id="GO:0016020">
    <property type="term" value="C:membrane"/>
    <property type="evidence" value="ECO:0007669"/>
    <property type="project" value="InterPro"/>
</dbReference>
<dbReference type="Pfam" id="PF07155">
    <property type="entry name" value="ECF-ribofla_trS"/>
    <property type="match status" value="1"/>
</dbReference>
<keyword evidence="1" id="KW-0812">Transmembrane</keyword>
<dbReference type="EMBL" id="DQVM01000047">
    <property type="protein sequence ID" value="HIQ29426.1"/>
    <property type="molecule type" value="Genomic_DNA"/>
</dbReference>
<sequence>MNTAAKGVERKASLEVALLIVMAALTAVATVFINIPFAPTRGYFNIGDSMVMFSGLLLGSRLGFLAGGIGSAIADIILGYFFFAPLTLFIKGLEGFVAGFGKGRGVSYQVASVAAAAAVMLTGYFAVELPLFGLGAALAELITVNSLQVTFGAVISLALVNAIRRAYPAVESYPIPKPKTKEITVTAVVSVAALALVTATYALTGAVA</sequence>
<evidence type="ECO:0000256" key="1">
    <source>
        <dbReference type="SAM" id="Phobius"/>
    </source>
</evidence>
<dbReference type="Gene3D" id="1.10.1760.20">
    <property type="match status" value="1"/>
</dbReference>
<dbReference type="AlphaFoldDB" id="A0A832ZV51"/>
<comment type="caution">
    <text evidence="2">The sequence shown here is derived from an EMBL/GenBank/DDBJ whole genome shotgun (WGS) entry which is preliminary data.</text>
</comment>
<dbReference type="InterPro" id="IPR009825">
    <property type="entry name" value="ECF_substrate-spec-like"/>
</dbReference>
<organism evidence="2 3">
    <name type="scientific">Caldiarchaeum subterraneum</name>
    <dbReference type="NCBI Taxonomy" id="311458"/>
    <lineage>
        <taxon>Archaea</taxon>
        <taxon>Nitrososphaerota</taxon>
        <taxon>Candidatus Caldarchaeales</taxon>
        <taxon>Candidatus Caldarchaeaceae</taxon>
        <taxon>Candidatus Caldarchaeum</taxon>
    </lineage>
</organism>
<dbReference type="PANTHER" id="PTHR37815">
    <property type="entry name" value="UPF0397 PROTEIN BC_2624-RELATED"/>
    <property type="match status" value="1"/>
</dbReference>
<feature type="transmembrane region" description="Helical" evidence="1">
    <location>
        <begin position="183"/>
        <end position="203"/>
    </location>
</feature>
<name>A0A832ZV51_CALS0</name>
<feature type="transmembrane region" description="Helical" evidence="1">
    <location>
        <begin position="62"/>
        <end position="84"/>
    </location>
</feature>
<feature type="transmembrane region" description="Helical" evidence="1">
    <location>
        <begin position="146"/>
        <end position="163"/>
    </location>
</feature>
<feature type="transmembrane region" description="Helical" evidence="1">
    <location>
        <begin position="105"/>
        <end position="126"/>
    </location>
</feature>
<feature type="transmembrane region" description="Helical" evidence="1">
    <location>
        <begin position="12"/>
        <end position="35"/>
    </location>
</feature>
<reference evidence="2" key="1">
    <citation type="journal article" date="2020" name="ISME J.">
        <title>Gammaproteobacteria mediating utilization of methyl-, sulfur- and petroleum organic compounds in deep ocean hydrothermal plumes.</title>
        <authorList>
            <person name="Zhou Z."/>
            <person name="Liu Y."/>
            <person name="Pan J."/>
            <person name="Cron B.R."/>
            <person name="Toner B.M."/>
            <person name="Anantharaman K."/>
            <person name="Breier J.A."/>
            <person name="Dick G.J."/>
            <person name="Li M."/>
        </authorList>
    </citation>
    <scope>NUCLEOTIDE SEQUENCE</scope>
    <source>
        <strain evidence="2">SZUA-1515</strain>
    </source>
</reference>
<gene>
    <name evidence="2" type="ORF">EYH45_02550</name>
</gene>
<proteinExistence type="predicted"/>
<accession>A0A832ZV51</accession>
<dbReference type="Proteomes" id="UP000608579">
    <property type="component" value="Unassembled WGS sequence"/>
</dbReference>
<protein>
    <submittedName>
        <fullName evidence="2">ECF transporter S component</fullName>
    </submittedName>
</protein>